<proteinExistence type="predicted"/>
<name>A0A6J5LI60_9CAUD</name>
<dbReference type="PANTHER" id="PTHR46246:SF1">
    <property type="entry name" value="GUANOSINE-3',5'-BIS(DIPHOSPHATE) 3'-PYROPHOSPHOHYDROLASE MESH1"/>
    <property type="match status" value="1"/>
</dbReference>
<protein>
    <recommendedName>
        <fullName evidence="2">HD/PDEase domain containing protein</fullName>
    </recommendedName>
</protein>
<dbReference type="SUPFAM" id="SSF109604">
    <property type="entry name" value="HD-domain/PDEase-like"/>
    <property type="match status" value="1"/>
</dbReference>
<dbReference type="PANTHER" id="PTHR46246">
    <property type="entry name" value="GUANOSINE-3',5'-BIS(DIPHOSPHATE) 3'-PYROPHOSPHOHYDROLASE MESH1"/>
    <property type="match status" value="1"/>
</dbReference>
<dbReference type="EMBL" id="LR796270">
    <property type="protein sequence ID" value="CAB4133242.1"/>
    <property type="molecule type" value="Genomic_DNA"/>
</dbReference>
<dbReference type="InterPro" id="IPR052194">
    <property type="entry name" value="MESH1"/>
</dbReference>
<gene>
    <name evidence="1" type="ORF">UFOVP250_84</name>
</gene>
<sequence>MSDPVTASTLDKMITLAVKAHRGQLDKGGMPYILHPLAVMGMISSTDDIELLCIAVGHDLLEDTEVTVKTLGEWGFTDRVIDGIVALTKIDGETYDMYKAKVKASPDAVRVKICDLSHNMDLSRLGRKPTDKEIARYEKYAAFKLELLVL</sequence>
<evidence type="ECO:0000313" key="1">
    <source>
        <dbReference type="EMBL" id="CAB4133242.1"/>
    </source>
</evidence>
<accession>A0A6J5LI60</accession>
<dbReference type="Gene3D" id="1.10.3210.10">
    <property type="entry name" value="Hypothetical protein af1432"/>
    <property type="match status" value="1"/>
</dbReference>
<dbReference type="GO" id="GO:0008893">
    <property type="term" value="F:guanosine-3',5'-bis(diphosphate) 3'-diphosphatase activity"/>
    <property type="evidence" value="ECO:0007669"/>
    <property type="project" value="TreeGrafter"/>
</dbReference>
<organism evidence="1">
    <name type="scientific">uncultured Caudovirales phage</name>
    <dbReference type="NCBI Taxonomy" id="2100421"/>
    <lineage>
        <taxon>Viruses</taxon>
        <taxon>Duplodnaviria</taxon>
        <taxon>Heunggongvirae</taxon>
        <taxon>Uroviricota</taxon>
        <taxon>Caudoviricetes</taxon>
        <taxon>Peduoviridae</taxon>
        <taxon>Maltschvirus</taxon>
        <taxon>Maltschvirus maltsch</taxon>
    </lineage>
</organism>
<evidence type="ECO:0008006" key="2">
    <source>
        <dbReference type="Google" id="ProtNLM"/>
    </source>
</evidence>
<reference evidence="1" key="1">
    <citation type="submission" date="2020-04" db="EMBL/GenBank/DDBJ databases">
        <authorList>
            <person name="Chiriac C."/>
            <person name="Salcher M."/>
            <person name="Ghai R."/>
            <person name="Kavagutti S V."/>
        </authorList>
    </citation>
    <scope>NUCLEOTIDE SEQUENCE</scope>
</reference>